<proteinExistence type="predicted"/>
<accession>A0A7R8X4E9</accession>
<evidence type="ECO:0000313" key="2">
    <source>
        <dbReference type="EMBL" id="CAD7243822.1"/>
    </source>
</evidence>
<dbReference type="GO" id="GO:0051225">
    <property type="term" value="P:spindle assembly"/>
    <property type="evidence" value="ECO:0007669"/>
    <property type="project" value="InterPro"/>
</dbReference>
<reference evidence="2" key="1">
    <citation type="submission" date="2020-11" db="EMBL/GenBank/DDBJ databases">
        <authorList>
            <person name="Tran Van P."/>
        </authorList>
    </citation>
    <scope>NUCLEOTIDE SEQUENCE</scope>
</reference>
<evidence type="ECO:0000256" key="1">
    <source>
        <dbReference type="SAM" id="Coils"/>
    </source>
</evidence>
<evidence type="ECO:0008006" key="4">
    <source>
        <dbReference type="Google" id="ProtNLM"/>
    </source>
</evidence>
<organism evidence="2">
    <name type="scientific">Darwinula stevensoni</name>
    <dbReference type="NCBI Taxonomy" id="69355"/>
    <lineage>
        <taxon>Eukaryota</taxon>
        <taxon>Metazoa</taxon>
        <taxon>Ecdysozoa</taxon>
        <taxon>Arthropoda</taxon>
        <taxon>Crustacea</taxon>
        <taxon>Oligostraca</taxon>
        <taxon>Ostracoda</taxon>
        <taxon>Podocopa</taxon>
        <taxon>Podocopida</taxon>
        <taxon>Darwinulocopina</taxon>
        <taxon>Darwinuloidea</taxon>
        <taxon>Darwinulidae</taxon>
        <taxon>Darwinula</taxon>
    </lineage>
</organism>
<gene>
    <name evidence="2" type="ORF">DSTB1V02_LOCUS3733</name>
</gene>
<protein>
    <recommendedName>
        <fullName evidence="4">HAUS augmin-like complex subunit 4</fullName>
    </recommendedName>
</protein>
<dbReference type="PANTHER" id="PTHR16219:SF1">
    <property type="entry name" value="HAUS AUGMIN-LIKE COMPLEX SUBUNIT 4"/>
    <property type="match status" value="1"/>
</dbReference>
<dbReference type="GO" id="GO:0007098">
    <property type="term" value="P:centrosome cycle"/>
    <property type="evidence" value="ECO:0007669"/>
    <property type="project" value="TreeGrafter"/>
</dbReference>
<feature type="coiled-coil region" evidence="1">
    <location>
        <begin position="323"/>
        <end position="350"/>
    </location>
</feature>
<keyword evidence="1" id="KW-0175">Coiled coil</keyword>
<sequence length="386" mass="43711">MLSASRHLLMRNAEEEAGLPSLVHYCIASATGYPYALARGGHQALASRVIIHQMAQKGKEGRFLAPSNFLEESFRQNFTSLSQRNQSWTFSEGSASCVRPTFTEPPISLEAVRRKYLLLKLLFGAVEAIATGNGDDAMQELKGSSVQTSGFTEAERVALYRSMAMADLFLGDESRTDVSSFHSSCEENEKLVAAVDSVILHKELTSHLSAQAKDIKMAIQGITSSTSEPPSILKHLRKESSEKRQGMIEEQLTQVKRMTEIRSVNKTFNALLEEVIKAKQRATEKESHPQLKRYLELKFKILQQKARIMELELLCMTYTPDVIKALERISAMLREEEEKMERDFAIAQRELQRYSGLSASFFEIVEEYTRVKKNIANLQWGLDRYK</sequence>
<dbReference type="Pfam" id="PF14735">
    <property type="entry name" value="HAUS4"/>
    <property type="match status" value="1"/>
</dbReference>
<keyword evidence="3" id="KW-1185">Reference proteome</keyword>
<dbReference type="GO" id="GO:0070652">
    <property type="term" value="C:HAUS complex"/>
    <property type="evidence" value="ECO:0007669"/>
    <property type="project" value="InterPro"/>
</dbReference>
<dbReference type="EMBL" id="LR900023">
    <property type="protein sequence ID" value="CAD7243822.1"/>
    <property type="molecule type" value="Genomic_DNA"/>
</dbReference>
<name>A0A7R8X4E9_9CRUS</name>
<dbReference type="GO" id="GO:0051011">
    <property type="term" value="F:microtubule minus-end binding"/>
    <property type="evidence" value="ECO:0007669"/>
    <property type="project" value="TreeGrafter"/>
</dbReference>
<dbReference type="PANTHER" id="PTHR16219">
    <property type="entry name" value="AUGMIN SUBUNIT 4 FAMILY MEMBER"/>
    <property type="match status" value="1"/>
</dbReference>
<dbReference type="Proteomes" id="UP000677054">
    <property type="component" value="Unassembled WGS sequence"/>
</dbReference>
<dbReference type="AlphaFoldDB" id="A0A7R8X4E9"/>
<evidence type="ECO:0000313" key="3">
    <source>
        <dbReference type="Proteomes" id="UP000677054"/>
    </source>
</evidence>
<dbReference type="EMBL" id="CAJPEV010000506">
    <property type="protein sequence ID" value="CAG0885944.1"/>
    <property type="molecule type" value="Genomic_DNA"/>
</dbReference>
<dbReference type="InterPro" id="IPR029327">
    <property type="entry name" value="HAUS4"/>
</dbReference>
<dbReference type="OrthoDB" id="6431078at2759"/>